<accession>A0AAE4MCW6</accession>
<protein>
    <recommendedName>
        <fullName evidence="4">DUF4013 domain-containing protein</fullName>
    </recommendedName>
</protein>
<keyword evidence="1" id="KW-0812">Transmembrane</keyword>
<keyword evidence="3" id="KW-1185">Reference proteome</keyword>
<organism evidence="2 3">
    <name type="scientific">Methanorbis furvi</name>
    <dbReference type="NCBI Taxonomy" id="3028299"/>
    <lineage>
        <taxon>Archaea</taxon>
        <taxon>Methanobacteriati</taxon>
        <taxon>Methanobacteriota</taxon>
        <taxon>Stenosarchaea group</taxon>
        <taxon>Methanomicrobia</taxon>
        <taxon>Methanomicrobiales</taxon>
        <taxon>Methanocorpusculaceae</taxon>
        <taxon>Methanorbis</taxon>
    </lineage>
</organism>
<dbReference type="Pfam" id="PF13197">
    <property type="entry name" value="DUF4013"/>
    <property type="match status" value="1"/>
</dbReference>
<comment type="caution">
    <text evidence="2">The sequence shown here is derived from an EMBL/GenBank/DDBJ whole genome shotgun (WGS) entry which is preliminary data.</text>
</comment>
<evidence type="ECO:0000313" key="3">
    <source>
        <dbReference type="Proteomes" id="UP001273136"/>
    </source>
</evidence>
<gene>
    <name evidence="2" type="ORF">McpAg1_05690</name>
</gene>
<dbReference type="RefSeq" id="WP_338093783.1">
    <property type="nucleotide sequence ID" value="NZ_JAWDKA010000003.1"/>
</dbReference>
<dbReference type="AlphaFoldDB" id="A0AAE4MCW6"/>
<dbReference type="Proteomes" id="UP001273136">
    <property type="component" value="Unassembled WGS sequence"/>
</dbReference>
<evidence type="ECO:0000313" key="2">
    <source>
        <dbReference type="EMBL" id="MDV0441383.1"/>
    </source>
</evidence>
<feature type="transmembrane region" description="Helical" evidence="1">
    <location>
        <begin position="194"/>
        <end position="213"/>
    </location>
</feature>
<feature type="transmembrane region" description="Helical" evidence="1">
    <location>
        <begin position="27"/>
        <end position="49"/>
    </location>
</feature>
<feature type="transmembrane region" description="Helical" evidence="1">
    <location>
        <begin position="167"/>
        <end position="188"/>
    </location>
</feature>
<keyword evidence="1" id="KW-0472">Membrane</keyword>
<evidence type="ECO:0008006" key="4">
    <source>
        <dbReference type="Google" id="ProtNLM"/>
    </source>
</evidence>
<reference evidence="2" key="1">
    <citation type="submission" date="2023-06" db="EMBL/GenBank/DDBJ databases">
        <title>Genome sequence of Methancorpusculaceae sp. Ag1.</title>
        <authorList>
            <person name="Protasov E."/>
            <person name="Platt K."/>
            <person name="Poehlein A."/>
            <person name="Daniel R."/>
            <person name="Brune A."/>
        </authorList>
    </citation>
    <scope>NUCLEOTIDE SEQUENCE</scope>
    <source>
        <strain evidence="2">Ag1</strain>
    </source>
</reference>
<proteinExistence type="predicted"/>
<evidence type="ECO:0000256" key="1">
    <source>
        <dbReference type="SAM" id="Phobius"/>
    </source>
</evidence>
<dbReference type="InterPro" id="IPR025098">
    <property type="entry name" value="DUF4013"/>
</dbReference>
<feature type="transmembrane region" description="Helical" evidence="1">
    <location>
        <begin position="70"/>
        <end position="99"/>
    </location>
</feature>
<dbReference type="EMBL" id="JAWDKA010000003">
    <property type="protein sequence ID" value="MDV0441383.1"/>
    <property type="molecule type" value="Genomic_DNA"/>
</dbReference>
<sequence>MSIGIVENVTGSFAFAKDRLVGKWLDWLILIILFIIPIIGWALLFGFLARVYRGGEPKLGDWIKMLIDGILMWIVFIVYMIIPAIVFVILGGAAVLTSFASVDGMMNPTGALGAALGLGVGVILSVIIAIIFGFLATMGMVRFAKEEKFGAAFQVGELFKIIGKIGWLHYILSWIVLAVIFAIIYFIVGLITGLVAPLGMIILWIIGPVLVIWQGKFYAHLYESA</sequence>
<feature type="transmembrane region" description="Helical" evidence="1">
    <location>
        <begin position="111"/>
        <end position="135"/>
    </location>
</feature>
<name>A0AAE4MCW6_9EURY</name>
<keyword evidence="1" id="KW-1133">Transmembrane helix</keyword>